<dbReference type="GO" id="GO:0006338">
    <property type="term" value="P:chromatin remodeling"/>
    <property type="evidence" value="ECO:0007669"/>
    <property type="project" value="InterPro"/>
</dbReference>
<feature type="DNA-binding region" description="HMG box" evidence="7">
    <location>
        <begin position="77"/>
        <end position="145"/>
    </location>
</feature>
<proteinExistence type="predicted"/>
<protein>
    <recommendedName>
        <fullName evidence="9">HMG box domain-containing protein</fullName>
    </recommendedName>
</protein>
<evidence type="ECO:0000256" key="6">
    <source>
        <dbReference type="ARBA" id="ARBA00023242"/>
    </source>
</evidence>
<dbReference type="CDD" id="cd21984">
    <property type="entry name" value="HMG-box_PB1"/>
    <property type="match status" value="1"/>
</dbReference>
<dbReference type="GO" id="GO:0016586">
    <property type="term" value="C:RSC-type complex"/>
    <property type="evidence" value="ECO:0007669"/>
    <property type="project" value="InterPro"/>
</dbReference>
<evidence type="ECO:0000256" key="4">
    <source>
        <dbReference type="ARBA" id="ARBA00023015"/>
    </source>
</evidence>
<evidence type="ECO:0000256" key="2">
    <source>
        <dbReference type="ARBA" id="ARBA00022737"/>
    </source>
</evidence>
<dbReference type="InterPro" id="IPR037382">
    <property type="entry name" value="Rsc/polybromo"/>
</dbReference>
<dbReference type="GO" id="GO:0006368">
    <property type="term" value="P:transcription elongation by RNA polymerase II"/>
    <property type="evidence" value="ECO:0007669"/>
    <property type="project" value="TreeGrafter"/>
</dbReference>
<dbReference type="GO" id="GO:0003677">
    <property type="term" value="F:DNA binding"/>
    <property type="evidence" value="ECO:0007669"/>
    <property type="project" value="UniProtKB-UniRule"/>
</dbReference>
<gene>
    <name evidence="10" type="ORF">ONB1V03_LOCUS5876</name>
</gene>
<keyword evidence="3" id="KW-0156">Chromatin regulator</keyword>
<dbReference type="Pfam" id="PF00505">
    <property type="entry name" value="HMG_box"/>
    <property type="match status" value="1"/>
</dbReference>
<evidence type="ECO:0000256" key="1">
    <source>
        <dbReference type="ARBA" id="ARBA00004123"/>
    </source>
</evidence>
<evidence type="ECO:0000313" key="10">
    <source>
        <dbReference type="EMBL" id="CAD7646717.1"/>
    </source>
</evidence>
<evidence type="ECO:0000313" key="11">
    <source>
        <dbReference type="Proteomes" id="UP000728032"/>
    </source>
</evidence>
<evidence type="ECO:0000259" key="9">
    <source>
        <dbReference type="PROSITE" id="PS50118"/>
    </source>
</evidence>
<reference evidence="10" key="1">
    <citation type="submission" date="2020-11" db="EMBL/GenBank/DDBJ databases">
        <authorList>
            <person name="Tran Van P."/>
        </authorList>
    </citation>
    <scope>NUCLEOTIDE SEQUENCE</scope>
</reference>
<evidence type="ECO:0000256" key="7">
    <source>
        <dbReference type="PROSITE-ProRule" id="PRU00267"/>
    </source>
</evidence>
<dbReference type="Gene3D" id="1.10.30.10">
    <property type="entry name" value="High mobility group box domain"/>
    <property type="match status" value="1"/>
</dbReference>
<evidence type="ECO:0000256" key="8">
    <source>
        <dbReference type="SAM" id="MobiDB-lite"/>
    </source>
</evidence>
<dbReference type="GO" id="GO:0003682">
    <property type="term" value="F:chromatin binding"/>
    <property type="evidence" value="ECO:0007669"/>
    <property type="project" value="TreeGrafter"/>
</dbReference>
<keyword evidence="6 7" id="KW-0539">Nucleus</keyword>
<dbReference type="EMBL" id="OC917311">
    <property type="protein sequence ID" value="CAD7646717.1"/>
    <property type="molecule type" value="Genomic_DNA"/>
</dbReference>
<dbReference type="AlphaFoldDB" id="A0A7R9LU30"/>
<dbReference type="InterPro" id="IPR009071">
    <property type="entry name" value="HMG_box_dom"/>
</dbReference>
<keyword evidence="5" id="KW-0804">Transcription</keyword>
<feature type="compositionally biased region" description="Low complexity" evidence="8">
    <location>
        <begin position="142"/>
        <end position="154"/>
    </location>
</feature>
<sequence>MDIIYYFRKPLVLQKIETGVPTGAVARKGQTSFDTSMAIIERVSTEIETEGLNETPIPPVVEHSIPTPVTSVKKRLPKRLVTGYIVFASEVRKSVVQANPECSFGDVSRIIGTEWKNLPPNQKSEYEQKAQRQNEATAQEVAAAESMPHSPASASSSVIENAVYECHWENRCDFQFEESSDLLDHLISEPNGHVWQSYGENKDKEGAEFQCLFHGCGRVKKGAAPFPSFQRLVRHCKEIHVSKQTPKSIAPENRNKNCVQSRKTVAPVASAVLTASTSTVQQSAPQLTISHNKLQAHSSPSPALSIADNSSTISISSLHPTLSQAIGTNPQSSHMPILSPFWAAGTGVQVKPIEPIFVATPPRTNRLLHTHTYMKYIEKLSAEGKDGRHISNWETQLTATQDNTPPQDVNRLPTHWLANGAGNHGNVVNALWALRNFMTRDALNLSFANN</sequence>
<dbReference type="PANTHER" id="PTHR16062:SF19">
    <property type="entry name" value="PROTEIN POLYBROMO-1"/>
    <property type="match status" value="1"/>
</dbReference>
<keyword evidence="4" id="KW-0805">Transcription regulation</keyword>
<dbReference type="SUPFAM" id="SSF47095">
    <property type="entry name" value="HMG-box"/>
    <property type="match status" value="1"/>
</dbReference>
<dbReference type="SMART" id="SM00398">
    <property type="entry name" value="HMG"/>
    <property type="match status" value="1"/>
</dbReference>
<keyword evidence="7" id="KW-0238">DNA-binding</keyword>
<dbReference type="OrthoDB" id="10009055at2759"/>
<keyword evidence="11" id="KW-1185">Reference proteome</keyword>
<evidence type="ECO:0000256" key="5">
    <source>
        <dbReference type="ARBA" id="ARBA00023163"/>
    </source>
</evidence>
<comment type="subcellular location">
    <subcellularLocation>
        <location evidence="1">Nucleus</location>
    </subcellularLocation>
</comment>
<feature type="domain" description="HMG box" evidence="9">
    <location>
        <begin position="77"/>
        <end position="145"/>
    </location>
</feature>
<dbReference type="PROSITE" id="PS50118">
    <property type="entry name" value="HMG_BOX_2"/>
    <property type="match status" value="1"/>
</dbReference>
<dbReference type="Proteomes" id="UP000728032">
    <property type="component" value="Unassembled WGS sequence"/>
</dbReference>
<dbReference type="EMBL" id="CAJPVJ010002486">
    <property type="protein sequence ID" value="CAG2166352.1"/>
    <property type="molecule type" value="Genomic_DNA"/>
</dbReference>
<keyword evidence="2" id="KW-0677">Repeat</keyword>
<dbReference type="GO" id="GO:0016514">
    <property type="term" value="C:SWI/SNF complex"/>
    <property type="evidence" value="ECO:0007669"/>
    <property type="project" value="TreeGrafter"/>
</dbReference>
<evidence type="ECO:0000256" key="3">
    <source>
        <dbReference type="ARBA" id="ARBA00022853"/>
    </source>
</evidence>
<accession>A0A7R9LU30</accession>
<dbReference type="InterPro" id="IPR036910">
    <property type="entry name" value="HMG_box_dom_sf"/>
</dbReference>
<name>A0A7R9LU30_9ACAR</name>
<feature type="region of interest" description="Disordered" evidence="8">
    <location>
        <begin position="116"/>
        <end position="154"/>
    </location>
</feature>
<dbReference type="PANTHER" id="PTHR16062">
    <property type="entry name" value="SWI/SNF-RELATED"/>
    <property type="match status" value="1"/>
</dbReference>
<organism evidence="10">
    <name type="scientific">Oppiella nova</name>
    <dbReference type="NCBI Taxonomy" id="334625"/>
    <lineage>
        <taxon>Eukaryota</taxon>
        <taxon>Metazoa</taxon>
        <taxon>Ecdysozoa</taxon>
        <taxon>Arthropoda</taxon>
        <taxon>Chelicerata</taxon>
        <taxon>Arachnida</taxon>
        <taxon>Acari</taxon>
        <taxon>Acariformes</taxon>
        <taxon>Sarcoptiformes</taxon>
        <taxon>Oribatida</taxon>
        <taxon>Brachypylina</taxon>
        <taxon>Oppioidea</taxon>
        <taxon>Oppiidae</taxon>
        <taxon>Oppiella</taxon>
    </lineage>
</organism>